<sequence>MDPVENLAAAYCRLYECVWVALQAHLYNARRMHDLQMEVRQFVTDAQNMQERLPPVEFFSLEDSLSKMVDTLQEAEQRATETQTPGIQVSSRVAGVCGRPRVEINKEGIQLQRLDNSLEGS</sequence>
<dbReference type="HOGENOM" id="CLU_2037468_0_0_1"/>
<dbReference type="Proteomes" id="UP000054549">
    <property type="component" value="Unassembled WGS sequence"/>
</dbReference>
<dbReference type="EMBL" id="KN819254">
    <property type="protein sequence ID" value="KIL53811.1"/>
    <property type="molecule type" value="Genomic_DNA"/>
</dbReference>
<keyword evidence="2" id="KW-1185">Reference proteome</keyword>
<evidence type="ECO:0000313" key="1">
    <source>
        <dbReference type="EMBL" id="KIL53811.1"/>
    </source>
</evidence>
<dbReference type="OrthoDB" id="2686689at2759"/>
<proteinExistence type="predicted"/>
<reference evidence="1 2" key="1">
    <citation type="submission" date="2014-04" db="EMBL/GenBank/DDBJ databases">
        <title>Evolutionary Origins and Diversification of the Mycorrhizal Mutualists.</title>
        <authorList>
            <consortium name="DOE Joint Genome Institute"/>
            <consortium name="Mycorrhizal Genomics Consortium"/>
            <person name="Kohler A."/>
            <person name="Kuo A."/>
            <person name="Nagy L.G."/>
            <person name="Floudas D."/>
            <person name="Copeland A."/>
            <person name="Barry K.W."/>
            <person name="Cichocki N."/>
            <person name="Veneault-Fourrey C."/>
            <person name="LaButti K."/>
            <person name="Lindquist E.A."/>
            <person name="Lipzen A."/>
            <person name="Lundell T."/>
            <person name="Morin E."/>
            <person name="Murat C."/>
            <person name="Riley R."/>
            <person name="Ohm R."/>
            <person name="Sun H."/>
            <person name="Tunlid A."/>
            <person name="Henrissat B."/>
            <person name="Grigoriev I.V."/>
            <person name="Hibbett D.S."/>
            <person name="Martin F."/>
        </authorList>
    </citation>
    <scope>NUCLEOTIDE SEQUENCE [LARGE SCALE GENOMIC DNA]</scope>
    <source>
        <strain evidence="1 2">Koide BX008</strain>
    </source>
</reference>
<dbReference type="AlphaFoldDB" id="A0A0C2WB48"/>
<accession>A0A0C2WB48</accession>
<organism evidence="1 2">
    <name type="scientific">Amanita muscaria (strain Koide BX008)</name>
    <dbReference type="NCBI Taxonomy" id="946122"/>
    <lineage>
        <taxon>Eukaryota</taxon>
        <taxon>Fungi</taxon>
        <taxon>Dikarya</taxon>
        <taxon>Basidiomycota</taxon>
        <taxon>Agaricomycotina</taxon>
        <taxon>Agaricomycetes</taxon>
        <taxon>Agaricomycetidae</taxon>
        <taxon>Agaricales</taxon>
        <taxon>Pluteineae</taxon>
        <taxon>Amanitaceae</taxon>
        <taxon>Amanita</taxon>
    </lineage>
</organism>
<protein>
    <submittedName>
        <fullName evidence="1">Uncharacterized protein</fullName>
    </submittedName>
</protein>
<evidence type="ECO:0000313" key="2">
    <source>
        <dbReference type="Proteomes" id="UP000054549"/>
    </source>
</evidence>
<gene>
    <name evidence="1" type="ORF">M378DRAFT_19528</name>
</gene>
<name>A0A0C2WB48_AMAMK</name>
<dbReference type="InParanoid" id="A0A0C2WB48"/>